<dbReference type="NCBIfam" id="TIGR00575">
    <property type="entry name" value="dnlj"/>
    <property type="match status" value="1"/>
</dbReference>
<keyword evidence="10 14" id="KW-0520">NAD</keyword>
<dbReference type="InterPro" id="IPR033136">
    <property type="entry name" value="DNA_ligase_CS"/>
</dbReference>
<dbReference type="Gene3D" id="1.10.150.20">
    <property type="entry name" value="5' to 3' exonuclease, C-terminal subdomain"/>
    <property type="match status" value="2"/>
</dbReference>
<dbReference type="PROSITE" id="PS01055">
    <property type="entry name" value="DNA_LIGASE_N1"/>
    <property type="match status" value="1"/>
</dbReference>
<evidence type="ECO:0000256" key="6">
    <source>
        <dbReference type="ARBA" id="ARBA00022723"/>
    </source>
</evidence>
<evidence type="ECO:0000256" key="7">
    <source>
        <dbReference type="ARBA" id="ARBA00022763"/>
    </source>
</evidence>
<dbReference type="InterPro" id="IPR041663">
    <property type="entry name" value="DisA/LigA_HHH"/>
</dbReference>
<comment type="caution">
    <text evidence="14">Lacks conserved residue(s) required for the propagation of feature annotation.</text>
</comment>
<feature type="active site" description="N6-AMP-lysine intermediate" evidence="14">
    <location>
        <position position="120"/>
    </location>
</feature>
<keyword evidence="9 14" id="KW-0460">Magnesium</keyword>
<accession>A0A1F5WFD7</accession>
<dbReference type="PANTHER" id="PTHR23389">
    <property type="entry name" value="CHROMOSOME TRANSMISSION FIDELITY FACTOR 18"/>
    <property type="match status" value="1"/>
</dbReference>
<dbReference type="Pfam" id="PF03120">
    <property type="entry name" value="OB_DNA_ligase"/>
    <property type="match status" value="1"/>
</dbReference>
<comment type="caution">
    <text evidence="18">The sequence shown here is derived from an EMBL/GenBank/DDBJ whole genome shotgun (WGS) entry which is preliminary data.</text>
</comment>
<dbReference type="Gene3D" id="6.20.10.30">
    <property type="match status" value="1"/>
</dbReference>
<dbReference type="GO" id="GO:0046872">
    <property type="term" value="F:metal ion binding"/>
    <property type="evidence" value="ECO:0007669"/>
    <property type="project" value="UniProtKB-KW"/>
</dbReference>
<feature type="domain" description="BRCT" evidence="17">
    <location>
        <begin position="650"/>
        <end position="727"/>
    </location>
</feature>
<dbReference type="EMBL" id="MFHQ01000019">
    <property type="protein sequence ID" value="OGF74439.1"/>
    <property type="molecule type" value="Genomic_DNA"/>
</dbReference>
<dbReference type="InterPro" id="IPR013839">
    <property type="entry name" value="DNAligase_adenylation"/>
</dbReference>
<dbReference type="InterPro" id="IPR001679">
    <property type="entry name" value="DNA_ligase"/>
</dbReference>
<evidence type="ECO:0000256" key="3">
    <source>
        <dbReference type="ARBA" id="ARBA00013308"/>
    </source>
</evidence>
<evidence type="ECO:0000256" key="4">
    <source>
        <dbReference type="ARBA" id="ARBA00022598"/>
    </source>
</evidence>
<dbReference type="Gene3D" id="3.30.470.30">
    <property type="entry name" value="DNA ligase/mRNA capping enzyme"/>
    <property type="match status" value="1"/>
</dbReference>
<dbReference type="SUPFAM" id="SSF52113">
    <property type="entry name" value="BRCT domain"/>
    <property type="match status" value="1"/>
</dbReference>
<dbReference type="GO" id="GO:0006260">
    <property type="term" value="P:DNA replication"/>
    <property type="evidence" value="ECO:0007669"/>
    <property type="project" value="UniProtKB-KW"/>
</dbReference>
<dbReference type="Gene3D" id="1.10.287.610">
    <property type="entry name" value="Helix hairpin bin"/>
    <property type="match status" value="1"/>
</dbReference>
<feature type="binding site" evidence="14">
    <location>
        <position position="462"/>
    </location>
    <ligand>
        <name>Zn(2+)</name>
        <dbReference type="ChEBI" id="CHEBI:29105"/>
    </ligand>
</feature>
<protein>
    <recommendedName>
        <fullName evidence="3 14">DNA ligase</fullName>
        <ecNumber evidence="2 14">6.5.1.2</ecNumber>
    </recommendedName>
    <alternativeName>
        <fullName evidence="14">Polydeoxyribonucleotide synthase [NAD(+)]</fullName>
    </alternativeName>
</protein>
<evidence type="ECO:0000313" key="19">
    <source>
        <dbReference type="Proteomes" id="UP000178406"/>
    </source>
</evidence>
<dbReference type="SUPFAM" id="SSF47781">
    <property type="entry name" value="RuvA domain 2-like"/>
    <property type="match status" value="1"/>
</dbReference>
<feature type="binding site" evidence="14">
    <location>
        <begin position="87"/>
        <end position="88"/>
    </location>
    <ligand>
        <name>NAD(+)</name>
        <dbReference type="ChEBI" id="CHEBI:57540"/>
    </ligand>
</feature>
<evidence type="ECO:0000256" key="9">
    <source>
        <dbReference type="ARBA" id="ARBA00022842"/>
    </source>
</evidence>
<dbReference type="GO" id="GO:0005829">
    <property type="term" value="C:cytosol"/>
    <property type="evidence" value="ECO:0007669"/>
    <property type="project" value="TreeGrafter"/>
</dbReference>
<dbReference type="InterPro" id="IPR013840">
    <property type="entry name" value="DNAligase_N"/>
</dbReference>
<dbReference type="AlphaFoldDB" id="A0A1F5WFD7"/>
<dbReference type="FunFam" id="1.10.150.20:FF:000007">
    <property type="entry name" value="DNA ligase"/>
    <property type="match status" value="1"/>
</dbReference>
<feature type="coiled-coil region" evidence="16">
    <location>
        <begin position="34"/>
        <end position="61"/>
    </location>
</feature>
<evidence type="ECO:0000256" key="11">
    <source>
        <dbReference type="ARBA" id="ARBA00023204"/>
    </source>
</evidence>
<comment type="function">
    <text evidence="1 14">DNA ligase that catalyzes the formation of phosphodiester linkages between 5'-phosphoryl and 3'-hydroxyl groups in double-stranded DNA using NAD as a coenzyme and as the energy source for the reaction. It is essential for DNA replication and repair of damaged DNA.</text>
</comment>
<dbReference type="FunFam" id="2.40.50.140:FF:000012">
    <property type="entry name" value="DNA ligase"/>
    <property type="match status" value="1"/>
</dbReference>
<dbReference type="Gene3D" id="2.40.50.140">
    <property type="entry name" value="Nucleic acid-binding proteins"/>
    <property type="match status" value="1"/>
</dbReference>
<proteinExistence type="inferred from homology"/>
<comment type="cofactor">
    <cofactor evidence="14">
        <name>Mg(2+)</name>
        <dbReference type="ChEBI" id="CHEBI:18420"/>
    </cofactor>
    <cofactor evidence="14">
        <name>Mn(2+)</name>
        <dbReference type="ChEBI" id="CHEBI:29035"/>
    </cofactor>
</comment>
<dbReference type="InterPro" id="IPR001357">
    <property type="entry name" value="BRCT_dom"/>
</dbReference>
<dbReference type="PIRSF" id="PIRSF001604">
    <property type="entry name" value="LigA"/>
    <property type="match status" value="1"/>
</dbReference>
<evidence type="ECO:0000256" key="16">
    <source>
        <dbReference type="SAM" id="Coils"/>
    </source>
</evidence>
<evidence type="ECO:0000259" key="17">
    <source>
        <dbReference type="PROSITE" id="PS50172"/>
    </source>
</evidence>
<dbReference type="InterPro" id="IPR004150">
    <property type="entry name" value="NAD_DNA_ligase_OB"/>
</dbReference>
<dbReference type="InterPro" id="IPR012340">
    <property type="entry name" value="NA-bd_OB-fold"/>
</dbReference>
<feature type="binding site" evidence="14">
    <location>
        <position position="118"/>
    </location>
    <ligand>
        <name>NAD(+)</name>
        <dbReference type="ChEBI" id="CHEBI:57540"/>
    </ligand>
</feature>
<dbReference type="STRING" id="1798338.A3J56_00380"/>
<comment type="similarity">
    <text evidence="13 14">Belongs to the NAD-dependent DNA ligase family. LigA subfamily.</text>
</comment>
<feature type="binding site" evidence="14">
    <location>
        <position position="365"/>
    </location>
    <ligand>
        <name>NAD(+)</name>
        <dbReference type="ChEBI" id="CHEBI:57540"/>
    </ligand>
</feature>
<name>A0A1F5WFD7_9BACT</name>
<keyword evidence="14" id="KW-0464">Manganese</keyword>
<dbReference type="Pfam" id="PF00533">
    <property type="entry name" value="BRCT"/>
    <property type="match status" value="1"/>
</dbReference>
<dbReference type="Pfam" id="PF03119">
    <property type="entry name" value="DNA_ligase_ZBD"/>
    <property type="match status" value="1"/>
</dbReference>
<feature type="binding site" evidence="14">
    <location>
        <position position="477"/>
    </location>
    <ligand>
        <name>Zn(2+)</name>
        <dbReference type="ChEBI" id="CHEBI:29105"/>
    </ligand>
</feature>
<dbReference type="Pfam" id="PF12826">
    <property type="entry name" value="HHH_2"/>
    <property type="match status" value="1"/>
</dbReference>
<evidence type="ECO:0000256" key="1">
    <source>
        <dbReference type="ARBA" id="ARBA00004067"/>
    </source>
</evidence>
<evidence type="ECO:0000256" key="2">
    <source>
        <dbReference type="ARBA" id="ARBA00012722"/>
    </source>
</evidence>
<evidence type="ECO:0000256" key="8">
    <source>
        <dbReference type="ARBA" id="ARBA00022833"/>
    </source>
</evidence>
<dbReference type="HAMAP" id="MF_01588">
    <property type="entry name" value="DNA_ligase_A"/>
    <property type="match status" value="1"/>
</dbReference>
<dbReference type="PROSITE" id="PS50172">
    <property type="entry name" value="BRCT"/>
    <property type="match status" value="1"/>
</dbReference>
<organism evidence="18 19">
    <name type="scientific">Candidatus Giovannonibacteria bacterium RIFCSPHIGHO2_02_FULL_46_20</name>
    <dbReference type="NCBI Taxonomy" id="1798338"/>
    <lineage>
        <taxon>Bacteria</taxon>
        <taxon>Candidatus Giovannoniibacteriota</taxon>
    </lineage>
</organism>
<dbReference type="SUPFAM" id="SSF50249">
    <property type="entry name" value="Nucleic acid-binding proteins"/>
    <property type="match status" value="1"/>
</dbReference>
<dbReference type="SMART" id="SM00292">
    <property type="entry name" value="BRCT"/>
    <property type="match status" value="1"/>
</dbReference>
<dbReference type="SUPFAM" id="SSF56091">
    <property type="entry name" value="DNA ligase/mRNA capping enzyme, catalytic domain"/>
    <property type="match status" value="2"/>
</dbReference>
<dbReference type="Gene3D" id="3.40.50.10190">
    <property type="entry name" value="BRCT domain"/>
    <property type="match status" value="1"/>
</dbReference>
<sequence>MNQLVPRHEAKERITKLKRLIDRYRYAYHVLNKSEISDEALDSLKHELKTLEDQFPDLRTLDSPTMRVEGRVLDGFQKVRHQTPMLSLEDVFSEDEFSAWIERIARIAPGAKFSFFAEPKFDGVALSIMYQDGVLERAATRGDGLVGEDITNNARTIESVPLRLEWFGRTSVDYLDPELLSEPAKWGMNGARRRGDEKKVNLRAGKDTRETNNSRLTTHGRIEVRGEAIITKKRFSEINHKQAKKGLQIYANARNLAAGSLRQLDPRITASRKLDFFAYDIFGVDVETHHGKHEALRALGFKTAHDLESICKTQRAVFDHHQSIARTRDQLPYEIDGLVVAVDFVELFDRLGVVGKAPRGAIAFKFSPKESTTIVEDIIVQVGRTGALTPVAVLRPVSIGGVMVSRATLHNEDEITRLGVKIGDSVIVGRAGDVIPDVRLVLTGLRMGREKLFRMPRHCPVCNTAVVKPEGEVAHRCPNKNCPARHREGLYHFVSRKAFYIDGLGPKILDAFLDHGLIQDAADIFSLQEGDIAPMERFGEKSAHNLVFAIESAKTISLSRFLFALGIIHVGEELARRLAQEIAKKIKKSKIKNIVGFFQNLSVENLEHVPDVGPKVARSIHQWFHDRRNVALVEKLGMAGIKIELPAISKTAATFSSTTFVFTGELETMSRDEAKEKARALGASVSESVSRKTNFVVVGQNPGSKYAKAKKLRVKILSEKEFLKMVG</sequence>
<keyword evidence="6 14" id="KW-0479">Metal-binding</keyword>
<evidence type="ECO:0000256" key="10">
    <source>
        <dbReference type="ARBA" id="ARBA00023027"/>
    </source>
</evidence>
<dbReference type="GO" id="GO:0006281">
    <property type="term" value="P:DNA repair"/>
    <property type="evidence" value="ECO:0007669"/>
    <property type="project" value="UniProtKB-KW"/>
</dbReference>
<dbReference type="PROSITE" id="PS01056">
    <property type="entry name" value="DNA_LIGASE_N2"/>
    <property type="match status" value="1"/>
</dbReference>
<keyword evidence="8 14" id="KW-0862">Zinc</keyword>
<gene>
    <name evidence="14" type="primary">ligA</name>
    <name evidence="18" type="ORF">A3J56_00380</name>
</gene>
<feature type="binding site" evidence="14">
    <location>
        <position position="459"/>
    </location>
    <ligand>
        <name>Zn(2+)</name>
        <dbReference type="ChEBI" id="CHEBI:29105"/>
    </ligand>
</feature>
<dbReference type="SMART" id="SM00532">
    <property type="entry name" value="LIGANc"/>
    <property type="match status" value="1"/>
</dbReference>
<reference evidence="18 19" key="1">
    <citation type="journal article" date="2016" name="Nat. Commun.">
        <title>Thousands of microbial genomes shed light on interconnected biogeochemical processes in an aquifer system.</title>
        <authorList>
            <person name="Anantharaman K."/>
            <person name="Brown C.T."/>
            <person name="Hug L.A."/>
            <person name="Sharon I."/>
            <person name="Castelle C.J."/>
            <person name="Probst A.J."/>
            <person name="Thomas B.C."/>
            <person name="Singh A."/>
            <person name="Wilkins M.J."/>
            <person name="Karaoz U."/>
            <person name="Brodie E.L."/>
            <person name="Williams K.H."/>
            <person name="Hubbard S.S."/>
            <person name="Banfield J.F."/>
        </authorList>
    </citation>
    <scope>NUCLEOTIDE SEQUENCE [LARGE SCALE GENOMIC DNA]</scope>
</reference>
<dbReference type="InterPro" id="IPR010994">
    <property type="entry name" value="RuvA_2-like"/>
</dbReference>
<keyword evidence="5 14" id="KW-0235">DNA replication</keyword>
<feature type="binding site" evidence="14">
    <location>
        <position position="227"/>
    </location>
    <ligand>
        <name>NAD(+)</name>
        <dbReference type="ChEBI" id="CHEBI:57540"/>
    </ligand>
</feature>
<dbReference type="PANTHER" id="PTHR23389:SF9">
    <property type="entry name" value="DNA LIGASE"/>
    <property type="match status" value="1"/>
</dbReference>
<dbReference type="NCBIfam" id="NF005932">
    <property type="entry name" value="PRK07956.1"/>
    <property type="match status" value="1"/>
</dbReference>
<feature type="binding site" evidence="14">
    <location>
        <position position="141"/>
    </location>
    <ligand>
        <name>NAD(+)</name>
        <dbReference type="ChEBI" id="CHEBI:57540"/>
    </ligand>
</feature>
<dbReference type="InterPro" id="IPR036420">
    <property type="entry name" value="BRCT_dom_sf"/>
</dbReference>
<evidence type="ECO:0000256" key="12">
    <source>
        <dbReference type="ARBA" id="ARBA00034005"/>
    </source>
</evidence>
<keyword evidence="16" id="KW-0175">Coiled coil</keyword>
<dbReference type="EC" id="6.5.1.2" evidence="2 14"/>
<keyword evidence="7 14" id="KW-0227">DNA damage</keyword>
<dbReference type="Proteomes" id="UP000178406">
    <property type="component" value="Unassembled WGS sequence"/>
</dbReference>
<dbReference type="Pfam" id="PF01653">
    <property type="entry name" value="DNA_ligase_aden"/>
    <property type="match status" value="2"/>
</dbReference>
<feature type="binding site" evidence="14">
    <location>
        <position position="482"/>
    </location>
    <ligand>
        <name>Zn(2+)</name>
        <dbReference type="ChEBI" id="CHEBI:29105"/>
    </ligand>
</feature>
<dbReference type="InterPro" id="IPR004149">
    <property type="entry name" value="Znf_DNAligase_C4"/>
</dbReference>
<evidence type="ECO:0000256" key="5">
    <source>
        <dbReference type="ARBA" id="ARBA00022705"/>
    </source>
</evidence>
<dbReference type="InterPro" id="IPR018239">
    <property type="entry name" value="DNA_ligase_AS"/>
</dbReference>
<dbReference type="CDD" id="cd00114">
    <property type="entry name" value="LIGANc"/>
    <property type="match status" value="1"/>
</dbReference>
<dbReference type="Pfam" id="PF14520">
    <property type="entry name" value="HHH_5"/>
    <property type="match status" value="1"/>
</dbReference>
<evidence type="ECO:0000256" key="15">
    <source>
        <dbReference type="RuleBase" id="RU000618"/>
    </source>
</evidence>
<evidence type="ECO:0000313" key="18">
    <source>
        <dbReference type="EMBL" id="OGF74439.1"/>
    </source>
</evidence>
<evidence type="ECO:0000256" key="13">
    <source>
        <dbReference type="ARBA" id="ARBA00060881"/>
    </source>
</evidence>
<comment type="catalytic activity">
    <reaction evidence="12 14 15">
        <text>NAD(+) + (deoxyribonucleotide)n-3'-hydroxyl + 5'-phospho-(deoxyribonucleotide)m = (deoxyribonucleotide)n+m + AMP + beta-nicotinamide D-nucleotide.</text>
        <dbReference type="EC" id="6.5.1.2"/>
    </reaction>
</comment>
<keyword evidence="4 14" id="KW-0436">Ligase</keyword>
<keyword evidence="11 14" id="KW-0234">DNA repair</keyword>
<dbReference type="CDD" id="cd17748">
    <property type="entry name" value="BRCT_DNA_ligase_like"/>
    <property type="match status" value="1"/>
</dbReference>
<evidence type="ECO:0000256" key="14">
    <source>
        <dbReference type="HAMAP-Rule" id="MF_01588"/>
    </source>
</evidence>
<dbReference type="GO" id="GO:0003911">
    <property type="term" value="F:DNA ligase (NAD+) activity"/>
    <property type="evidence" value="ECO:0007669"/>
    <property type="project" value="UniProtKB-UniRule"/>
</dbReference>